<feature type="signal peptide" evidence="1">
    <location>
        <begin position="1"/>
        <end position="23"/>
    </location>
</feature>
<accession>A0A2M4B192</accession>
<keyword evidence="1" id="KW-0732">Signal</keyword>
<name>A0A2M4B192_9DIPT</name>
<sequence length="83" mass="8786">MNRFLGGVRVVFVSVAIWIPVSGDHGIPLTHVTHAARAGAAADGGGWMGFAGTRLTDGRGDHLGHIHIRRSHRQLHCDTVGNG</sequence>
<evidence type="ECO:0000313" key="2">
    <source>
        <dbReference type="EMBL" id="MBW46799.1"/>
    </source>
</evidence>
<reference evidence="2" key="1">
    <citation type="submission" date="2018-01" db="EMBL/GenBank/DDBJ databases">
        <title>An insight into the sialome of Amazonian anophelines.</title>
        <authorList>
            <person name="Ribeiro J.M."/>
            <person name="Scarpassa V."/>
            <person name="Calvo E."/>
        </authorList>
    </citation>
    <scope>NUCLEOTIDE SEQUENCE</scope>
    <source>
        <tissue evidence="2">Salivary glands</tissue>
    </source>
</reference>
<dbReference type="AlphaFoldDB" id="A0A2M4B192"/>
<protein>
    <submittedName>
        <fullName evidence="2">Putative secreted protein</fullName>
    </submittedName>
</protein>
<evidence type="ECO:0000256" key="1">
    <source>
        <dbReference type="SAM" id="SignalP"/>
    </source>
</evidence>
<proteinExistence type="predicted"/>
<organism evidence="2">
    <name type="scientific">Anopheles triannulatus</name>
    <dbReference type="NCBI Taxonomy" id="58253"/>
    <lineage>
        <taxon>Eukaryota</taxon>
        <taxon>Metazoa</taxon>
        <taxon>Ecdysozoa</taxon>
        <taxon>Arthropoda</taxon>
        <taxon>Hexapoda</taxon>
        <taxon>Insecta</taxon>
        <taxon>Pterygota</taxon>
        <taxon>Neoptera</taxon>
        <taxon>Endopterygota</taxon>
        <taxon>Diptera</taxon>
        <taxon>Nematocera</taxon>
        <taxon>Culicoidea</taxon>
        <taxon>Culicidae</taxon>
        <taxon>Anophelinae</taxon>
        <taxon>Anopheles</taxon>
    </lineage>
</organism>
<dbReference type="EMBL" id="GGFK01013478">
    <property type="protein sequence ID" value="MBW46799.1"/>
    <property type="molecule type" value="Transcribed_RNA"/>
</dbReference>
<feature type="chain" id="PRO_5014837530" evidence="1">
    <location>
        <begin position="24"/>
        <end position="83"/>
    </location>
</feature>